<dbReference type="InterPro" id="IPR016032">
    <property type="entry name" value="Sig_transdc_resp-reg_C-effctor"/>
</dbReference>
<evidence type="ECO:0000259" key="4">
    <source>
        <dbReference type="PROSITE" id="PS50043"/>
    </source>
</evidence>
<dbReference type="GO" id="GO:0003677">
    <property type="term" value="F:DNA binding"/>
    <property type="evidence" value="ECO:0007669"/>
    <property type="project" value="UniProtKB-KW"/>
</dbReference>
<dbReference type="SMART" id="SM00421">
    <property type="entry name" value="HTH_LUXR"/>
    <property type="match status" value="1"/>
</dbReference>
<name>A0A2R8CDP3_9RHOB</name>
<protein>
    <submittedName>
        <fullName evidence="5">HTH-type transcriptional regulator MalT</fullName>
    </submittedName>
</protein>
<dbReference type="Gene3D" id="1.10.10.10">
    <property type="entry name" value="Winged helix-like DNA-binding domain superfamily/Winged helix DNA-binding domain"/>
    <property type="match status" value="1"/>
</dbReference>
<dbReference type="RefSeq" id="WP_207775248.1">
    <property type="nucleotide sequence ID" value="NZ_ONZG01000011.1"/>
</dbReference>
<keyword evidence="6" id="KW-1185">Reference proteome</keyword>
<sequence length="345" mass="37848">MPNPVIPDLSAAVLTVGQGGFQAALSEAIATWLGAERRGVLQYSRPALPHYLVRDHVPTEEVDFYLAGAYRFDPFFRQWRESQISGVLNLGELSDAEGRVGEKARDYVLRFQPKTGMADEIAVLCPKIGGAVDNYFFLRSTPFEQPEMDILRAVFPTLHALHDLNQRLILNALAEGNTQVSGFPEADAFAIDDSQGRQSFVSANWQQIVGQAVDLSDAVNQTRKGLAGQPVVVGTAHVISEDLGADFPPAPNGRITFVVQRPMASSSLVMSEVVESLFTDQLTQREVSICHLALRGFPSASIAEQLGIAVGTVKNHRKSIYRKLDITTERELFLLMLNHVSTSQT</sequence>
<dbReference type="InterPro" id="IPR000792">
    <property type="entry name" value="Tscrpt_reg_LuxR_C"/>
</dbReference>
<dbReference type="PROSITE" id="PS00622">
    <property type="entry name" value="HTH_LUXR_1"/>
    <property type="match status" value="1"/>
</dbReference>
<organism evidence="5 6">
    <name type="scientific">Falsiruegeria mediterranea M17</name>
    <dbReference type="NCBI Taxonomy" id="1200281"/>
    <lineage>
        <taxon>Bacteria</taxon>
        <taxon>Pseudomonadati</taxon>
        <taxon>Pseudomonadota</taxon>
        <taxon>Alphaproteobacteria</taxon>
        <taxon>Rhodobacterales</taxon>
        <taxon>Roseobacteraceae</taxon>
        <taxon>Falsiruegeria</taxon>
    </lineage>
</organism>
<proteinExistence type="predicted"/>
<dbReference type="PRINTS" id="PR00038">
    <property type="entry name" value="HTHLUXR"/>
</dbReference>
<dbReference type="InterPro" id="IPR036388">
    <property type="entry name" value="WH-like_DNA-bd_sf"/>
</dbReference>
<dbReference type="EMBL" id="ONZG01000011">
    <property type="protein sequence ID" value="SPJ30512.1"/>
    <property type="molecule type" value="Genomic_DNA"/>
</dbReference>
<gene>
    <name evidence="5" type="primary">malT_1</name>
    <name evidence="5" type="ORF">TRM7615_04046</name>
</gene>
<feature type="domain" description="HTH luxR-type" evidence="4">
    <location>
        <begin position="275"/>
        <end position="340"/>
    </location>
</feature>
<evidence type="ECO:0000256" key="2">
    <source>
        <dbReference type="ARBA" id="ARBA00023125"/>
    </source>
</evidence>
<evidence type="ECO:0000313" key="6">
    <source>
        <dbReference type="Proteomes" id="UP000244898"/>
    </source>
</evidence>
<dbReference type="Proteomes" id="UP000244898">
    <property type="component" value="Unassembled WGS sequence"/>
</dbReference>
<reference evidence="6" key="1">
    <citation type="submission" date="2018-03" db="EMBL/GenBank/DDBJ databases">
        <authorList>
            <person name="Rodrigo-Torres L."/>
            <person name="Arahal R. D."/>
            <person name="Lucena T."/>
        </authorList>
    </citation>
    <scope>NUCLEOTIDE SEQUENCE [LARGE SCALE GENOMIC DNA]</scope>
    <source>
        <strain evidence="6">CECT 7615</strain>
    </source>
</reference>
<dbReference type="AlphaFoldDB" id="A0A2R8CDP3"/>
<keyword evidence="2" id="KW-0238">DNA-binding</keyword>
<accession>A0A2R8CDP3</accession>
<dbReference type="CDD" id="cd06170">
    <property type="entry name" value="LuxR_C_like"/>
    <property type="match status" value="1"/>
</dbReference>
<dbReference type="SUPFAM" id="SSF46894">
    <property type="entry name" value="C-terminal effector domain of the bipartite response regulators"/>
    <property type="match status" value="1"/>
</dbReference>
<dbReference type="PANTHER" id="PTHR44688:SF16">
    <property type="entry name" value="DNA-BINDING TRANSCRIPTIONAL ACTIVATOR DEVR_DOSR"/>
    <property type="match status" value="1"/>
</dbReference>
<keyword evidence="3" id="KW-0804">Transcription</keyword>
<dbReference type="PROSITE" id="PS50043">
    <property type="entry name" value="HTH_LUXR_2"/>
    <property type="match status" value="1"/>
</dbReference>
<evidence type="ECO:0000256" key="1">
    <source>
        <dbReference type="ARBA" id="ARBA00023015"/>
    </source>
</evidence>
<evidence type="ECO:0000313" key="5">
    <source>
        <dbReference type="EMBL" id="SPJ30512.1"/>
    </source>
</evidence>
<dbReference type="PANTHER" id="PTHR44688">
    <property type="entry name" value="DNA-BINDING TRANSCRIPTIONAL ACTIVATOR DEVR_DOSR"/>
    <property type="match status" value="1"/>
</dbReference>
<dbReference type="GO" id="GO:0006355">
    <property type="term" value="P:regulation of DNA-templated transcription"/>
    <property type="evidence" value="ECO:0007669"/>
    <property type="project" value="InterPro"/>
</dbReference>
<evidence type="ECO:0000256" key="3">
    <source>
        <dbReference type="ARBA" id="ARBA00023163"/>
    </source>
</evidence>
<keyword evidence="1" id="KW-0805">Transcription regulation</keyword>
<dbReference type="Pfam" id="PF00196">
    <property type="entry name" value="GerE"/>
    <property type="match status" value="1"/>
</dbReference>